<dbReference type="PANTHER" id="PTHR34580:SF9">
    <property type="entry name" value="SLL5097 PROTEIN"/>
    <property type="match status" value="1"/>
</dbReference>
<name>A0A2I0R1A4_9FLAO</name>
<feature type="domain" description="WCX" evidence="2">
    <location>
        <begin position="257"/>
        <end position="326"/>
    </location>
</feature>
<evidence type="ECO:0000259" key="2">
    <source>
        <dbReference type="Pfam" id="PF25583"/>
    </source>
</evidence>
<protein>
    <submittedName>
        <fullName evidence="3">WYL domain-containing protein</fullName>
    </submittedName>
</protein>
<dbReference type="Pfam" id="PF25583">
    <property type="entry name" value="WCX"/>
    <property type="match status" value="1"/>
</dbReference>
<accession>A0A2I0R1A4</accession>
<dbReference type="OrthoDB" id="43316at2"/>
<dbReference type="PANTHER" id="PTHR34580">
    <property type="match status" value="1"/>
</dbReference>
<dbReference type="InterPro" id="IPR051534">
    <property type="entry name" value="CBASS_pafABC_assoc_protein"/>
</dbReference>
<keyword evidence="4" id="KW-1185">Reference proteome</keyword>
<feature type="domain" description="WYL" evidence="1">
    <location>
        <begin position="158"/>
        <end position="224"/>
    </location>
</feature>
<comment type="caution">
    <text evidence="3">The sequence shown here is derived from an EMBL/GenBank/DDBJ whole genome shotgun (WGS) entry which is preliminary data.</text>
</comment>
<dbReference type="EMBL" id="PJNI01000010">
    <property type="protein sequence ID" value="PKR80371.1"/>
    <property type="molecule type" value="Genomic_DNA"/>
</dbReference>
<dbReference type="PROSITE" id="PS52050">
    <property type="entry name" value="WYL"/>
    <property type="match status" value="1"/>
</dbReference>
<dbReference type="InterPro" id="IPR026881">
    <property type="entry name" value="WYL_dom"/>
</dbReference>
<reference evidence="3 4" key="1">
    <citation type="submission" date="2017-12" db="EMBL/GenBank/DDBJ databases">
        <title>The draft genome sequence of Brumimicrobium saltpan LHR20.</title>
        <authorList>
            <person name="Do Z.-J."/>
            <person name="Luo H.-R."/>
        </authorList>
    </citation>
    <scope>NUCLEOTIDE SEQUENCE [LARGE SCALE GENOMIC DNA]</scope>
    <source>
        <strain evidence="3 4">LHR20</strain>
    </source>
</reference>
<dbReference type="InterPro" id="IPR057727">
    <property type="entry name" value="WCX_dom"/>
</dbReference>
<dbReference type="Pfam" id="PF13280">
    <property type="entry name" value="WYL"/>
    <property type="match status" value="1"/>
</dbReference>
<evidence type="ECO:0000313" key="3">
    <source>
        <dbReference type="EMBL" id="PKR80371.1"/>
    </source>
</evidence>
<proteinExistence type="predicted"/>
<gene>
    <name evidence="3" type="ORF">CW751_09865</name>
</gene>
<sequence length="328" mass="38271">MSTNKHATIRYNAIDKCLSNSGRKYYIDDLVAFCNQAIYNFSGLDNGVKKRQVYDDLRFMKSDEGFAAPIETYKDGRRSYHRYTDPDFSINKKDVSPKEQHHIQQALEILSRFQGLPNFEWVDELKVRLNDQLPGISNQDKNPHISFQENPYLKGMEFFTPIYNAIRHERMIAVEYQNYKSEVLQHFEISPYHLKQYNNRWFVFGQSPAYDTLTNLALDRIISINEIATPFLPTKIDFETYFEDVIGVTIPEDAQLEKVVLKVTHNLYPYIASKPLHGSQKVIAREEDHIKLQLEVYINYELKSVLLSFGNAIQVESPLTLIEKLKTI</sequence>
<evidence type="ECO:0000259" key="1">
    <source>
        <dbReference type="Pfam" id="PF13280"/>
    </source>
</evidence>
<dbReference type="AlphaFoldDB" id="A0A2I0R1A4"/>
<dbReference type="RefSeq" id="WP_101334842.1">
    <property type="nucleotide sequence ID" value="NZ_PJNI01000010.1"/>
</dbReference>
<evidence type="ECO:0000313" key="4">
    <source>
        <dbReference type="Proteomes" id="UP000236654"/>
    </source>
</evidence>
<organism evidence="3 4">
    <name type="scientific">Brumimicrobium salinarum</name>
    <dbReference type="NCBI Taxonomy" id="2058658"/>
    <lineage>
        <taxon>Bacteria</taxon>
        <taxon>Pseudomonadati</taxon>
        <taxon>Bacteroidota</taxon>
        <taxon>Flavobacteriia</taxon>
        <taxon>Flavobacteriales</taxon>
        <taxon>Crocinitomicaceae</taxon>
        <taxon>Brumimicrobium</taxon>
    </lineage>
</organism>
<dbReference type="Proteomes" id="UP000236654">
    <property type="component" value="Unassembled WGS sequence"/>
</dbReference>